<proteinExistence type="predicted"/>
<evidence type="ECO:0000313" key="2">
    <source>
        <dbReference type="Proteomes" id="UP000265703"/>
    </source>
</evidence>
<dbReference type="OrthoDB" id="2448229at2759"/>
<dbReference type="EMBL" id="QKYT01000042">
    <property type="protein sequence ID" value="RIA96613.1"/>
    <property type="molecule type" value="Genomic_DNA"/>
</dbReference>
<organism evidence="1 2">
    <name type="scientific">Glomus cerebriforme</name>
    <dbReference type="NCBI Taxonomy" id="658196"/>
    <lineage>
        <taxon>Eukaryota</taxon>
        <taxon>Fungi</taxon>
        <taxon>Fungi incertae sedis</taxon>
        <taxon>Mucoromycota</taxon>
        <taxon>Glomeromycotina</taxon>
        <taxon>Glomeromycetes</taxon>
        <taxon>Glomerales</taxon>
        <taxon>Glomeraceae</taxon>
        <taxon>Glomus</taxon>
    </lineage>
</organism>
<accession>A0A397TEE8</accession>
<comment type="caution">
    <text evidence="1">The sequence shown here is derived from an EMBL/GenBank/DDBJ whole genome shotgun (WGS) entry which is preliminary data.</text>
</comment>
<dbReference type="Proteomes" id="UP000265703">
    <property type="component" value="Unassembled WGS sequence"/>
</dbReference>
<evidence type="ECO:0000313" key="1">
    <source>
        <dbReference type="EMBL" id="RIA96613.1"/>
    </source>
</evidence>
<dbReference type="AlphaFoldDB" id="A0A397TEE8"/>
<gene>
    <name evidence="1" type="ORF">C1645_815140</name>
</gene>
<sequence>MQAKSSKNNLNFPGLEFFLLDDEYDSDENNEEIEKIDDCIVKDSDVIFKDKEDDFIVKNKENGVIVENKEDDVMVENKEENNNLQKRKRKCSKKILLQTDINKLQNKLHVNKYFMEEIIPELVRFEEENIIVKKVICKGLYKEKYREYVLNSPAEFEGSIKSDIAARELFPEIVKTKLKLKNLGQTRCADLKNYLRAHAIWILDKTTLSIRNELDCIIESTLKLSKTSVQIHDDIHNIVNNIKQNKTIATQVRVVVLKILIEKIPPFVIAILPTKEEFNAIKIYNLLTNVIIISRDAGINLDKIIRQSIQIQKEKISASDYVFDFDPNFTSNKNIDILQTWPDDNAIHDAIKIAYEDMVKFIKVLGIKLLNDKTIPYFYVSTSHQLMVIPNLLNNNSSDIDDISEFGFNNDEFVLDDLDENSFTNVALEIA</sequence>
<keyword evidence="2" id="KW-1185">Reference proteome</keyword>
<reference evidence="1 2" key="1">
    <citation type="submission" date="2018-06" db="EMBL/GenBank/DDBJ databases">
        <title>Comparative genomics reveals the genomic features of Rhizophagus irregularis, R. cerebriforme, R. diaphanum and Gigaspora rosea, and their symbiotic lifestyle signature.</title>
        <authorList>
            <person name="Morin E."/>
            <person name="San Clemente H."/>
            <person name="Chen E.C.H."/>
            <person name="De La Providencia I."/>
            <person name="Hainaut M."/>
            <person name="Kuo A."/>
            <person name="Kohler A."/>
            <person name="Murat C."/>
            <person name="Tang N."/>
            <person name="Roy S."/>
            <person name="Loubradou J."/>
            <person name="Henrissat B."/>
            <person name="Grigoriev I.V."/>
            <person name="Corradi N."/>
            <person name="Roux C."/>
            <person name="Martin F.M."/>
        </authorList>
    </citation>
    <scope>NUCLEOTIDE SEQUENCE [LARGE SCALE GENOMIC DNA]</scope>
    <source>
        <strain evidence="1 2">DAOM 227022</strain>
    </source>
</reference>
<name>A0A397TEE8_9GLOM</name>
<protein>
    <submittedName>
        <fullName evidence="1">Uncharacterized protein</fullName>
    </submittedName>
</protein>